<dbReference type="Pfam" id="PF12697">
    <property type="entry name" value="Abhydrolase_6"/>
    <property type="match status" value="1"/>
</dbReference>
<proteinExistence type="predicted"/>
<dbReference type="InterPro" id="IPR029058">
    <property type="entry name" value="AB_hydrolase_fold"/>
</dbReference>
<evidence type="ECO:0000313" key="2">
    <source>
        <dbReference type="EMBL" id="XCG65981.1"/>
    </source>
</evidence>
<dbReference type="PANTHER" id="PTHR12277">
    <property type="entry name" value="ALPHA/BETA HYDROLASE DOMAIN-CONTAINING PROTEIN"/>
    <property type="match status" value="1"/>
</dbReference>
<evidence type="ECO:0000259" key="1">
    <source>
        <dbReference type="Pfam" id="PF12697"/>
    </source>
</evidence>
<dbReference type="EMBL" id="CP159218">
    <property type="protein sequence ID" value="XCG65981.1"/>
    <property type="molecule type" value="Genomic_DNA"/>
</dbReference>
<gene>
    <name evidence="2" type="ORF">ABLG96_18840</name>
</gene>
<dbReference type="AlphaFoldDB" id="A0AAU8DWW4"/>
<organism evidence="2">
    <name type="scientific">Nakamurella sp. A5-74</name>
    <dbReference type="NCBI Taxonomy" id="3158264"/>
    <lineage>
        <taxon>Bacteria</taxon>
        <taxon>Bacillati</taxon>
        <taxon>Actinomycetota</taxon>
        <taxon>Actinomycetes</taxon>
        <taxon>Nakamurellales</taxon>
        <taxon>Nakamurellaceae</taxon>
        <taxon>Nakamurella</taxon>
    </lineage>
</organism>
<sequence>MVHGMTHSITTDGTAMVIRELSAIGSVLAFDLRGHGTSGGGSTVGDLETLDVDAAVAHARESAKEPVAVVGFSLGGAVALRQAAFGAHRPDAVVSVSAPSRWYVRDSAPMRRVNWLIEHPVGALVGPLVGIRLGAPWTAVPPSPLVAVSEIEVPLLVVHGTADHYFPLAHGIDLQRASVGRAELWVEQGMGHAENATSRELARRIGGWVVQVLPG</sequence>
<accession>A0AAU8DWW4</accession>
<dbReference type="SUPFAM" id="SSF53474">
    <property type="entry name" value="alpha/beta-Hydrolases"/>
    <property type="match status" value="1"/>
</dbReference>
<name>A0AAU8DWW4_9ACTN</name>
<dbReference type="RefSeq" id="WP_353651585.1">
    <property type="nucleotide sequence ID" value="NZ_CP159218.1"/>
</dbReference>
<dbReference type="Gene3D" id="3.40.50.1820">
    <property type="entry name" value="alpha/beta hydrolase"/>
    <property type="match status" value="1"/>
</dbReference>
<dbReference type="GO" id="GO:0016787">
    <property type="term" value="F:hydrolase activity"/>
    <property type="evidence" value="ECO:0007669"/>
    <property type="project" value="UniProtKB-KW"/>
</dbReference>
<reference evidence="2" key="1">
    <citation type="submission" date="2024-05" db="EMBL/GenBank/DDBJ databases">
        <authorList>
            <person name="Cai S.Y."/>
            <person name="Jin L.M."/>
            <person name="Li H.R."/>
        </authorList>
    </citation>
    <scope>NUCLEOTIDE SEQUENCE</scope>
    <source>
        <strain evidence="2">A5-74</strain>
    </source>
</reference>
<keyword evidence="2" id="KW-0378">Hydrolase</keyword>
<feature type="domain" description="AB hydrolase-1" evidence="1">
    <location>
        <begin position="2"/>
        <end position="196"/>
    </location>
</feature>
<dbReference type="InterPro" id="IPR000073">
    <property type="entry name" value="AB_hydrolase_1"/>
</dbReference>
<protein>
    <submittedName>
        <fullName evidence="2">Alpha/beta fold hydrolase</fullName>
    </submittedName>
</protein>